<evidence type="ECO:0000313" key="2">
    <source>
        <dbReference type="EMBL" id="GIM87559.1"/>
    </source>
</evidence>
<dbReference type="PRINTS" id="PR00778">
    <property type="entry name" value="HTHARSR"/>
</dbReference>
<dbReference type="CDD" id="cd00090">
    <property type="entry name" value="HTH_ARSR"/>
    <property type="match status" value="1"/>
</dbReference>
<dbReference type="GeneID" id="93771075"/>
<dbReference type="GO" id="GO:0097063">
    <property type="term" value="F:cadmium ion sensor activity"/>
    <property type="evidence" value="ECO:0007669"/>
    <property type="project" value="TreeGrafter"/>
</dbReference>
<dbReference type="InterPro" id="IPR052543">
    <property type="entry name" value="HTH_Metal-responsive_Reg"/>
</dbReference>
<comment type="caution">
    <text evidence="3">The sequence shown here is derived from an EMBL/GenBank/DDBJ whole genome shotgun (WGS) entry which is preliminary data.</text>
</comment>
<dbReference type="InterPro" id="IPR036390">
    <property type="entry name" value="WH_DNA-bd_sf"/>
</dbReference>
<dbReference type="GO" id="GO:0046686">
    <property type="term" value="P:response to cadmium ion"/>
    <property type="evidence" value="ECO:0007669"/>
    <property type="project" value="TreeGrafter"/>
</dbReference>
<reference evidence="2 5" key="2">
    <citation type="submission" date="2021-03" db="EMBL/GenBank/DDBJ databases">
        <title>Whole genome shotgun sequence of Salinispora arenicola NBRC 105043.</title>
        <authorList>
            <person name="Komaki H."/>
            <person name="Tamura T."/>
        </authorList>
    </citation>
    <scope>NUCLEOTIDE SEQUENCE [LARGE SCALE GENOMIC DNA]</scope>
    <source>
        <strain evidence="2 5">NBRC 105043</strain>
    </source>
</reference>
<feature type="domain" description="HTH arsR-type" evidence="1">
    <location>
        <begin position="1"/>
        <end position="96"/>
    </location>
</feature>
<dbReference type="GO" id="GO:0010288">
    <property type="term" value="P:response to lead ion"/>
    <property type="evidence" value="ECO:0007669"/>
    <property type="project" value="TreeGrafter"/>
</dbReference>
<dbReference type="GO" id="GO:0003677">
    <property type="term" value="F:DNA binding"/>
    <property type="evidence" value="ECO:0007669"/>
    <property type="project" value="TreeGrafter"/>
</dbReference>
<dbReference type="InterPro" id="IPR036388">
    <property type="entry name" value="WH-like_DNA-bd_sf"/>
</dbReference>
<dbReference type="Proteomes" id="UP000677457">
    <property type="component" value="Unassembled WGS sequence"/>
</dbReference>
<dbReference type="InterPro" id="IPR011991">
    <property type="entry name" value="ArsR-like_HTH"/>
</dbReference>
<gene>
    <name evidence="3" type="ORF">FB564_1793</name>
    <name evidence="2" type="ORF">Sar04_42950</name>
</gene>
<dbReference type="EMBL" id="VFOL01000001">
    <property type="protein sequence ID" value="TQL36683.1"/>
    <property type="molecule type" value="Genomic_DNA"/>
</dbReference>
<dbReference type="RefSeq" id="WP_018802137.1">
    <property type="nucleotide sequence ID" value="NZ_BOQM01000044.1"/>
</dbReference>
<dbReference type="Gene3D" id="1.10.10.10">
    <property type="entry name" value="Winged helix-like DNA-binding domain superfamily/Winged helix DNA-binding domain"/>
    <property type="match status" value="1"/>
</dbReference>
<dbReference type="PANTHER" id="PTHR39168:SF1">
    <property type="entry name" value="TRANSCRIPTIONAL REGULATORY PROTEIN"/>
    <property type="match status" value="1"/>
</dbReference>
<keyword evidence="5" id="KW-1185">Reference proteome</keyword>
<proteinExistence type="predicted"/>
<dbReference type="AlphaFoldDB" id="A0A542XM17"/>
<accession>A0A542XM17</accession>
<dbReference type="PANTHER" id="PTHR39168">
    <property type="entry name" value="TRANSCRIPTIONAL REGULATOR-RELATED"/>
    <property type="match status" value="1"/>
</dbReference>
<evidence type="ECO:0000313" key="4">
    <source>
        <dbReference type="Proteomes" id="UP000315983"/>
    </source>
</evidence>
<dbReference type="SMART" id="SM00418">
    <property type="entry name" value="HTH_ARSR"/>
    <property type="match status" value="1"/>
</dbReference>
<evidence type="ECO:0000313" key="3">
    <source>
        <dbReference type="EMBL" id="TQL36683.1"/>
    </source>
</evidence>
<dbReference type="InterPro" id="IPR001845">
    <property type="entry name" value="HTH_ArsR_DNA-bd_dom"/>
</dbReference>
<evidence type="ECO:0000259" key="1">
    <source>
        <dbReference type="PROSITE" id="PS50987"/>
    </source>
</evidence>
<dbReference type="PROSITE" id="PS50987">
    <property type="entry name" value="HTH_ARSR_2"/>
    <property type="match status" value="1"/>
</dbReference>
<organism evidence="3 4">
    <name type="scientific">Salinispora arenicola</name>
    <dbReference type="NCBI Taxonomy" id="168697"/>
    <lineage>
        <taxon>Bacteria</taxon>
        <taxon>Bacillati</taxon>
        <taxon>Actinomycetota</taxon>
        <taxon>Actinomycetes</taxon>
        <taxon>Micromonosporales</taxon>
        <taxon>Micromonosporaceae</taxon>
        <taxon>Salinispora</taxon>
    </lineage>
</organism>
<sequence>MDSREAASAVAGWASLLADDTRATVCLALLDGRAWTLGELARHAGVAASTLSQHADQLVAAGLLVQRRQGRHRYLQIDGQAAPLIEAVAAAAGHRPAPTRSLAGARRGHALAHARTCYDHLAGTVAVAIADAMTERGLLTWRHGLSLTTDGVAWLGDLGIAVSEADARRRPALRACLDFTARRPHLAGAVGAALCHHAFTSGWITRIGTSRAVTITVAGRQALVRHLGMEEQSLRQPRAD</sequence>
<evidence type="ECO:0000313" key="5">
    <source>
        <dbReference type="Proteomes" id="UP000677457"/>
    </source>
</evidence>
<reference evidence="3 4" key="1">
    <citation type="submission" date="2019-06" db="EMBL/GenBank/DDBJ databases">
        <title>Sequencing the genomes of 1000 actinobacteria strains.</title>
        <authorList>
            <person name="Klenk H.-P."/>
        </authorList>
    </citation>
    <scope>NUCLEOTIDE SEQUENCE [LARGE SCALE GENOMIC DNA]</scope>
    <source>
        <strain evidence="3 4">DSM 44819</strain>
    </source>
</reference>
<name>A0A542XM17_SALAC</name>
<dbReference type="GO" id="GO:0003700">
    <property type="term" value="F:DNA-binding transcription factor activity"/>
    <property type="evidence" value="ECO:0007669"/>
    <property type="project" value="InterPro"/>
</dbReference>
<protein>
    <submittedName>
        <fullName evidence="2 3">Transcriptional regulator</fullName>
    </submittedName>
</protein>
<dbReference type="Pfam" id="PF12840">
    <property type="entry name" value="HTH_20"/>
    <property type="match status" value="1"/>
</dbReference>
<dbReference type="SUPFAM" id="SSF46785">
    <property type="entry name" value="Winged helix' DNA-binding domain"/>
    <property type="match status" value="1"/>
</dbReference>
<dbReference type="Proteomes" id="UP000315983">
    <property type="component" value="Unassembled WGS sequence"/>
</dbReference>
<dbReference type="GO" id="GO:0032791">
    <property type="term" value="F:lead ion binding"/>
    <property type="evidence" value="ECO:0007669"/>
    <property type="project" value="TreeGrafter"/>
</dbReference>
<dbReference type="EMBL" id="BOQM01000044">
    <property type="protein sequence ID" value="GIM87559.1"/>
    <property type="molecule type" value="Genomic_DNA"/>
</dbReference>